<dbReference type="GO" id="GO:0004557">
    <property type="term" value="F:alpha-galactosidase activity"/>
    <property type="evidence" value="ECO:0007669"/>
    <property type="project" value="UniProtKB-EC"/>
</dbReference>
<evidence type="ECO:0000259" key="6">
    <source>
        <dbReference type="Pfam" id="PF17801"/>
    </source>
</evidence>
<dbReference type="Gene3D" id="3.20.20.70">
    <property type="entry name" value="Aldolase class I"/>
    <property type="match status" value="1"/>
</dbReference>
<evidence type="ECO:0000256" key="2">
    <source>
        <dbReference type="ARBA" id="ARBA00022729"/>
    </source>
</evidence>
<keyword evidence="2" id="KW-0732">Signal</keyword>
<feature type="domain" description="Alpha galactosidase C-terminal" evidence="6">
    <location>
        <begin position="376"/>
        <end position="448"/>
    </location>
</feature>
<dbReference type="InterPro" id="IPR013780">
    <property type="entry name" value="Glyco_hydro_b"/>
</dbReference>
<dbReference type="Gene3D" id="2.60.40.1180">
    <property type="entry name" value="Golgi alpha-mannosidase II"/>
    <property type="match status" value="1"/>
</dbReference>
<dbReference type="InterPro" id="IPR017853">
    <property type="entry name" value="GH"/>
</dbReference>
<dbReference type="InterPro" id="IPR041233">
    <property type="entry name" value="Melibiase_C"/>
</dbReference>
<evidence type="ECO:0000256" key="1">
    <source>
        <dbReference type="ARBA" id="ARBA00009743"/>
    </source>
</evidence>
<dbReference type="EC" id="3.2.1.22" evidence="5"/>
<dbReference type="KEGG" id="epl:P4G45_15925"/>
<evidence type="ECO:0000313" key="7">
    <source>
        <dbReference type="EMBL" id="XBH09953.1"/>
    </source>
</evidence>
<dbReference type="PRINTS" id="PR00740">
    <property type="entry name" value="GLHYDRLASE27"/>
</dbReference>
<keyword evidence="3 5" id="KW-0378">Hydrolase</keyword>
<dbReference type="Pfam" id="PF17801">
    <property type="entry name" value="Melibiase_C"/>
    <property type="match status" value="1"/>
</dbReference>
<dbReference type="EMBL" id="CP121194">
    <property type="protein sequence ID" value="XBH09953.1"/>
    <property type="molecule type" value="Genomic_DNA"/>
</dbReference>
<proteinExistence type="inferred from homology"/>
<organism evidence="8">
    <name type="scientific">Edaphobacter paludis</name>
    <dbReference type="NCBI Taxonomy" id="3035702"/>
    <lineage>
        <taxon>Bacteria</taxon>
        <taxon>Pseudomonadati</taxon>
        <taxon>Acidobacteriota</taxon>
        <taxon>Terriglobia</taxon>
        <taxon>Terriglobales</taxon>
        <taxon>Acidobacteriaceae</taxon>
        <taxon>Edaphobacter</taxon>
    </lineage>
</organism>
<dbReference type="PANTHER" id="PTHR11452">
    <property type="entry name" value="ALPHA-GALACTOSIDASE/ALPHA-N-ACETYLGALACTOSAMINIDASE"/>
    <property type="match status" value="1"/>
</dbReference>
<gene>
    <name evidence="7" type="ORF">P4G45_15925</name>
    <name evidence="8" type="ORF">P8936_17135</name>
</gene>
<evidence type="ECO:0000313" key="8">
    <source>
        <dbReference type="EMBL" id="XBH13388.1"/>
    </source>
</evidence>
<keyword evidence="5" id="KW-1015">Disulfide bond</keyword>
<dbReference type="InterPro" id="IPR013785">
    <property type="entry name" value="Aldolase_TIM"/>
</dbReference>
<dbReference type="Pfam" id="PF16499">
    <property type="entry name" value="Melibiase_2"/>
    <property type="match status" value="1"/>
</dbReference>
<evidence type="ECO:0000256" key="4">
    <source>
        <dbReference type="ARBA" id="ARBA00023295"/>
    </source>
</evidence>
<comment type="similarity">
    <text evidence="1 5">Belongs to the glycosyl hydrolase 27 family.</text>
</comment>
<dbReference type="InterPro" id="IPR002241">
    <property type="entry name" value="Glyco_hydro_27"/>
</dbReference>
<dbReference type="CDD" id="cd14792">
    <property type="entry name" value="GH27"/>
    <property type="match status" value="1"/>
</dbReference>
<dbReference type="GO" id="GO:0005975">
    <property type="term" value="P:carbohydrate metabolic process"/>
    <property type="evidence" value="ECO:0007669"/>
    <property type="project" value="InterPro"/>
</dbReference>
<dbReference type="SUPFAM" id="SSF51011">
    <property type="entry name" value="Glycosyl hydrolase domain"/>
    <property type="match status" value="1"/>
</dbReference>
<protein>
    <recommendedName>
        <fullName evidence="5">Alpha-galactosidase</fullName>
        <ecNumber evidence="5">3.2.1.22</ecNumber>
    </recommendedName>
    <alternativeName>
        <fullName evidence="5">Melibiase</fullName>
    </alternativeName>
</protein>
<evidence type="ECO:0000256" key="5">
    <source>
        <dbReference type="RuleBase" id="RU361168"/>
    </source>
</evidence>
<dbReference type="EMBL" id="CP121195">
    <property type="protein sequence ID" value="XBH13388.1"/>
    <property type="molecule type" value="Genomic_DNA"/>
</dbReference>
<evidence type="ECO:0000256" key="3">
    <source>
        <dbReference type="ARBA" id="ARBA00022801"/>
    </source>
</evidence>
<dbReference type="RefSeq" id="WP_348267459.1">
    <property type="nucleotide sequence ID" value="NZ_CP121194.1"/>
</dbReference>
<reference evidence="8" key="1">
    <citation type="submission" date="2023-03" db="EMBL/GenBank/DDBJ databases">
        <title>Edaphobacter sp.</title>
        <authorList>
            <person name="Huber K.J."/>
            <person name="Papendorf J."/>
            <person name="Pilke C."/>
            <person name="Bunk B."/>
            <person name="Sproeer C."/>
            <person name="Pester M."/>
        </authorList>
    </citation>
    <scope>NUCLEOTIDE SEQUENCE</scope>
    <source>
        <strain evidence="7">DSM 109919</strain>
        <strain evidence="8">DSM 109920</strain>
    </source>
</reference>
<name>A0AAU7D6K7_9BACT</name>
<accession>A0AAU7D6K7</accession>
<dbReference type="PANTHER" id="PTHR11452:SF42">
    <property type="entry name" value="ALPHA-GALACTOSIDASE"/>
    <property type="match status" value="1"/>
</dbReference>
<dbReference type="SUPFAM" id="SSF51445">
    <property type="entry name" value="(Trans)glycosidases"/>
    <property type="match status" value="1"/>
</dbReference>
<keyword evidence="4 5" id="KW-0326">Glycosidase</keyword>
<dbReference type="AlphaFoldDB" id="A0AAU7D6K7"/>
<accession>A0AAU7CWT3</accession>
<sequence length="450" mass="48967">MLKCAWQGVGVVMLAALMQPMGVTQQKPLAPTPPMGWNSWDSYGLAVTEAQFRANVDALTKRLKSAGYQYAVVDEGWYLANPEDASKPETLQYRIDANGRYEPALNRFATAKGDAGFKPVADYVHAQGLKFGIHIIRGITKKAAAANLSIAGSAFHAVDAADTTDKCPWNPDNFGVKDNAAGQAWYDSLMKQYAGWGVDYIKVDCIASHPYKGDEIRMIHRAIAKTGRPIVLSLSPGPAPLAEAAELGENAQLWRISNDVWDHWEKNKEWSQNVKDQFAVIAGWAKYVKPGNWPDADMLPLGKLSPVPGDGKPRATRLTQDEQRTMVTLWSIARSPLFFGGNLTELDDWTAALVTNPTVVAMDQHGEHQRLAGQDGQVIAWTTKVGGNEYLALFNVGDSAATVKSAFAKYGLAGGKYSAKDVWGKKDLGSVAEVSATVAPHGVLLLELRR</sequence>
<comment type="catalytic activity">
    <reaction evidence="5">
        <text>Hydrolysis of terminal, non-reducing alpha-D-galactose residues in alpha-D-galactosides, including galactose oligosaccharides, galactomannans and galactolipids.</text>
        <dbReference type="EC" id="3.2.1.22"/>
    </reaction>
</comment>